<dbReference type="InterPro" id="IPR048469">
    <property type="entry name" value="YchJ-like_M"/>
</dbReference>
<dbReference type="RefSeq" id="WP_053777868.1">
    <property type="nucleotide sequence ID" value="NZ_JAADZU010000088.1"/>
</dbReference>
<evidence type="ECO:0000313" key="4">
    <source>
        <dbReference type="EMBL" id="NDK91892.1"/>
    </source>
</evidence>
<dbReference type="Proteomes" id="UP000466307">
    <property type="component" value="Unassembled WGS sequence"/>
</dbReference>
<protein>
    <recommendedName>
        <fullName evidence="2">UPF0225 protein GYA93_20305</fullName>
    </recommendedName>
</protein>
<organism evidence="4 5">
    <name type="scientific">Gordonia desulfuricans</name>
    <dbReference type="NCBI Taxonomy" id="89051"/>
    <lineage>
        <taxon>Bacteria</taxon>
        <taxon>Bacillati</taxon>
        <taxon>Actinomycetota</taxon>
        <taxon>Actinomycetes</taxon>
        <taxon>Mycobacteriales</taxon>
        <taxon>Gordoniaceae</taxon>
        <taxon>Gordonia</taxon>
    </lineage>
</organism>
<dbReference type="Pfam" id="PF02810">
    <property type="entry name" value="SEC-C"/>
    <property type="match status" value="1"/>
</dbReference>
<reference evidence="4 5" key="1">
    <citation type="submission" date="2020-01" db="EMBL/GenBank/DDBJ databases">
        <title>Investigation of new actinobacteria for the biodesulphurisation of diesel fuel.</title>
        <authorList>
            <person name="Athi Narayanan S.M."/>
        </authorList>
    </citation>
    <scope>NUCLEOTIDE SEQUENCE [LARGE SCALE GENOMIC DNA]</scope>
    <source>
        <strain evidence="4 5">213E</strain>
    </source>
</reference>
<feature type="domain" description="YchJ-like middle NTF2-like" evidence="3">
    <location>
        <begin position="34"/>
        <end position="128"/>
    </location>
</feature>
<dbReference type="HAMAP" id="MF_00612">
    <property type="entry name" value="UPF0225"/>
    <property type="match status" value="1"/>
</dbReference>
<accession>A0A7K3LUH0</accession>
<dbReference type="EMBL" id="JAADZU010000088">
    <property type="protein sequence ID" value="NDK91892.1"/>
    <property type="molecule type" value="Genomic_DNA"/>
</dbReference>
<dbReference type="Pfam" id="PF17775">
    <property type="entry name" value="YchJ_M-like"/>
    <property type="match status" value="1"/>
</dbReference>
<dbReference type="AlphaFoldDB" id="A0A7K3LUH0"/>
<sequence>MREVEADDRCPCGTGEVYGQCCGPILAGDRKAPTAEALMRSRFSAFATGDRDYVVGSWHPDTRPRRLTLDDELDWYRLDIESSTAGGPFDTTGEVTFTAYHRNGSLRGSLHEHSRFTRVDGAWVYLDGTLES</sequence>
<dbReference type="InterPro" id="IPR004027">
    <property type="entry name" value="SEC_C_motif"/>
</dbReference>
<dbReference type="Gene3D" id="3.10.450.50">
    <property type="match status" value="1"/>
</dbReference>
<evidence type="ECO:0000313" key="5">
    <source>
        <dbReference type="Proteomes" id="UP000466307"/>
    </source>
</evidence>
<comment type="similarity">
    <text evidence="1 2">Belongs to the UPF0225 family.</text>
</comment>
<dbReference type="InterPro" id="IPR032710">
    <property type="entry name" value="NTF2-like_dom_sf"/>
</dbReference>
<evidence type="ECO:0000256" key="2">
    <source>
        <dbReference type="HAMAP-Rule" id="MF_00612"/>
    </source>
</evidence>
<name>A0A7K3LUH0_9ACTN</name>
<comment type="caution">
    <text evidence="4">The sequence shown here is derived from an EMBL/GenBank/DDBJ whole genome shotgun (WGS) entry which is preliminary data.</text>
</comment>
<evidence type="ECO:0000256" key="1">
    <source>
        <dbReference type="ARBA" id="ARBA00010839"/>
    </source>
</evidence>
<proteinExistence type="inferred from homology"/>
<keyword evidence="5" id="KW-1185">Reference proteome</keyword>
<dbReference type="SUPFAM" id="SSF54427">
    <property type="entry name" value="NTF2-like"/>
    <property type="match status" value="1"/>
</dbReference>
<evidence type="ECO:0000259" key="3">
    <source>
        <dbReference type="Pfam" id="PF17775"/>
    </source>
</evidence>
<gene>
    <name evidence="4" type="ORF">GYA93_20305</name>
</gene>
<dbReference type="PANTHER" id="PTHR33747">
    <property type="entry name" value="UPF0225 PROTEIN SCO1677"/>
    <property type="match status" value="1"/>
</dbReference>
<dbReference type="PANTHER" id="PTHR33747:SF1">
    <property type="entry name" value="ADENYLATE CYCLASE-ASSOCIATED CAP C-TERMINAL DOMAIN-CONTAINING PROTEIN"/>
    <property type="match status" value="1"/>
</dbReference>
<dbReference type="SUPFAM" id="SSF103642">
    <property type="entry name" value="Sec-C motif"/>
    <property type="match status" value="1"/>
</dbReference>
<dbReference type="InterPro" id="IPR023006">
    <property type="entry name" value="YchJ-like"/>
</dbReference>